<protein>
    <recommendedName>
        <fullName evidence="4">Cytochrome P450</fullName>
    </recommendedName>
</protein>
<evidence type="ECO:0008006" key="4">
    <source>
        <dbReference type="Google" id="ProtNLM"/>
    </source>
</evidence>
<sequence>MLDALLQNVDPAAVAGALLLLSLQLLQFCAQCQYAQHLIDNEPRKIRVDVVVLPRLLPTTVPLIGHAVNYMREGHDYFSNLCRSTKLPIFTIRIAPISLTIVQPSLRQYLPKVRHLRLNSLVAAIFRRALAFGDHSCALLREELQQSHGFGSQVSRIFREEFIPNRNLRRYVLRLDDHIHNAFSDLVHRNSDAKIRIEEWVFSTVVGALGSVLWGESSSQKSPFSESEFLFHLKSMLQNMRALSNPVSLLIDRKLLESRRFVREALKSSAAVAEYPSDSLLGRLRSACDAHGAAPEDWTDFQLLLLAGALPNIVGGLAWTVHHLVAEPEWLASMREELTAYSDSVGGEIDLAEVPTRCPKLMATWKEVLRCHSGFSIARHVESDTTIASRWLLGKGTILVAPLRPYHIDAAVWGDDVDEFRPARFLKADGSLDESQRRKMKMFGLFGAMCPGRFLAANIAMSFMIRLISSVDICTIDGRPHVVPQEAKDSMVGLPIPEDDPEVFVRRWRQDPQEITIRLHSAKSASSDEE</sequence>
<comment type="caution">
    <text evidence="2">The sequence shown here is derived from an EMBL/GenBank/DDBJ whole genome shotgun (WGS) entry which is preliminary data.</text>
</comment>
<dbReference type="PANTHER" id="PTHR47582">
    <property type="entry name" value="P450, PUTATIVE (EUROFUNG)-RELATED"/>
    <property type="match status" value="1"/>
</dbReference>
<dbReference type="AlphaFoldDB" id="A0A507BAS0"/>
<dbReference type="SUPFAM" id="SSF48264">
    <property type="entry name" value="Cytochrome P450"/>
    <property type="match status" value="1"/>
</dbReference>
<organism evidence="2 3">
    <name type="scientific">Thyridium curvatum</name>
    <dbReference type="NCBI Taxonomy" id="1093900"/>
    <lineage>
        <taxon>Eukaryota</taxon>
        <taxon>Fungi</taxon>
        <taxon>Dikarya</taxon>
        <taxon>Ascomycota</taxon>
        <taxon>Pezizomycotina</taxon>
        <taxon>Sordariomycetes</taxon>
        <taxon>Sordariomycetidae</taxon>
        <taxon>Thyridiales</taxon>
        <taxon>Thyridiaceae</taxon>
        <taxon>Thyridium</taxon>
    </lineage>
</organism>
<dbReference type="GO" id="GO:0016705">
    <property type="term" value="F:oxidoreductase activity, acting on paired donors, with incorporation or reduction of molecular oxygen"/>
    <property type="evidence" value="ECO:0007669"/>
    <property type="project" value="InterPro"/>
</dbReference>
<accession>A0A507BAS0</accession>
<dbReference type="InterPro" id="IPR053007">
    <property type="entry name" value="CYP450_monoxygenase_sec-met"/>
</dbReference>
<name>A0A507BAS0_9PEZI</name>
<feature type="signal peptide" evidence="1">
    <location>
        <begin position="1"/>
        <end position="31"/>
    </location>
</feature>
<proteinExistence type="predicted"/>
<dbReference type="Pfam" id="PF00067">
    <property type="entry name" value="p450"/>
    <property type="match status" value="1"/>
</dbReference>
<evidence type="ECO:0000256" key="1">
    <source>
        <dbReference type="SAM" id="SignalP"/>
    </source>
</evidence>
<keyword evidence="3" id="KW-1185">Reference proteome</keyword>
<keyword evidence="1" id="KW-0732">Signal</keyword>
<dbReference type="STRING" id="1093900.A0A507BAS0"/>
<gene>
    <name evidence="2" type="ORF">E0L32_003539</name>
</gene>
<dbReference type="EMBL" id="SKBQ01000015">
    <property type="protein sequence ID" value="TPX16977.1"/>
    <property type="molecule type" value="Genomic_DNA"/>
</dbReference>
<dbReference type="GO" id="GO:0020037">
    <property type="term" value="F:heme binding"/>
    <property type="evidence" value="ECO:0007669"/>
    <property type="project" value="InterPro"/>
</dbReference>
<dbReference type="Gene3D" id="1.10.630.10">
    <property type="entry name" value="Cytochrome P450"/>
    <property type="match status" value="1"/>
</dbReference>
<dbReference type="GO" id="GO:0004497">
    <property type="term" value="F:monooxygenase activity"/>
    <property type="evidence" value="ECO:0007669"/>
    <property type="project" value="InterPro"/>
</dbReference>
<dbReference type="Proteomes" id="UP000319257">
    <property type="component" value="Unassembled WGS sequence"/>
</dbReference>
<dbReference type="InterPro" id="IPR001128">
    <property type="entry name" value="Cyt_P450"/>
</dbReference>
<dbReference type="InterPro" id="IPR036396">
    <property type="entry name" value="Cyt_P450_sf"/>
</dbReference>
<dbReference type="PANTHER" id="PTHR47582:SF1">
    <property type="entry name" value="P450, PUTATIVE (EUROFUNG)-RELATED"/>
    <property type="match status" value="1"/>
</dbReference>
<evidence type="ECO:0000313" key="3">
    <source>
        <dbReference type="Proteomes" id="UP000319257"/>
    </source>
</evidence>
<dbReference type="InParanoid" id="A0A507BAS0"/>
<reference evidence="2 3" key="1">
    <citation type="submission" date="2019-06" db="EMBL/GenBank/DDBJ databases">
        <title>Draft genome sequence of the filamentous fungus Phialemoniopsis curvata isolated from diesel fuel.</title>
        <authorList>
            <person name="Varaljay V.A."/>
            <person name="Lyon W.J."/>
            <person name="Crouch A.L."/>
            <person name="Drake C.E."/>
            <person name="Hollomon J.M."/>
            <person name="Nadeau L.J."/>
            <person name="Nunn H.S."/>
            <person name="Stevenson B.S."/>
            <person name="Bojanowski C.L."/>
            <person name="Crookes-Goodson W.J."/>
        </authorList>
    </citation>
    <scope>NUCLEOTIDE SEQUENCE [LARGE SCALE GENOMIC DNA]</scope>
    <source>
        <strain evidence="2 3">D216</strain>
    </source>
</reference>
<feature type="chain" id="PRO_5021191440" description="Cytochrome P450" evidence="1">
    <location>
        <begin position="32"/>
        <end position="530"/>
    </location>
</feature>
<evidence type="ECO:0000313" key="2">
    <source>
        <dbReference type="EMBL" id="TPX16977.1"/>
    </source>
</evidence>
<dbReference type="GO" id="GO:0005506">
    <property type="term" value="F:iron ion binding"/>
    <property type="evidence" value="ECO:0007669"/>
    <property type="project" value="InterPro"/>
</dbReference>
<dbReference type="RefSeq" id="XP_030998688.1">
    <property type="nucleotide sequence ID" value="XM_031137850.1"/>
</dbReference>
<dbReference type="GeneID" id="41970986"/>
<dbReference type="OrthoDB" id="3366823at2759"/>